<keyword evidence="1" id="KW-0472">Membrane</keyword>
<evidence type="ECO:0000313" key="2">
    <source>
        <dbReference type="EMBL" id="SNS28779.1"/>
    </source>
</evidence>
<reference evidence="2 3" key="1">
    <citation type="submission" date="2017-06" db="EMBL/GenBank/DDBJ databases">
        <authorList>
            <person name="Kim H.J."/>
            <person name="Triplett B.A."/>
        </authorList>
    </citation>
    <scope>NUCLEOTIDE SEQUENCE [LARGE SCALE GENOMIC DNA]</scope>
    <source>
        <strain evidence="2 3">DSM 25597</strain>
    </source>
</reference>
<evidence type="ECO:0008006" key="4">
    <source>
        <dbReference type="Google" id="ProtNLM"/>
    </source>
</evidence>
<dbReference type="AlphaFoldDB" id="A0A239D905"/>
<gene>
    <name evidence="2" type="ORF">SAMN06265376_11050</name>
</gene>
<sequence>MQIPKNQNNAPIDPSSPIELLVFIALPVLLIVVYFVARRKRKK</sequence>
<keyword evidence="1" id="KW-1133">Transmembrane helix</keyword>
<dbReference type="Proteomes" id="UP000198379">
    <property type="component" value="Unassembled WGS sequence"/>
</dbReference>
<proteinExistence type="predicted"/>
<name>A0A239D905_9FLAO</name>
<feature type="transmembrane region" description="Helical" evidence="1">
    <location>
        <begin position="20"/>
        <end position="37"/>
    </location>
</feature>
<organism evidence="2 3">
    <name type="scientific">Dokdonia pacifica</name>
    <dbReference type="NCBI Taxonomy" id="1627892"/>
    <lineage>
        <taxon>Bacteria</taxon>
        <taxon>Pseudomonadati</taxon>
        <taxon>Bacteroidota</taxon>
        <taxon>Flavobacteriia</taxon>
        <taxon>Flavobacteriales</taxon>
        <taxon>Flavobacteriaceae</taxon>
        <taxon>Dokdonia</taxon>
    </lineage>
</organism>
<evidence type="ECO:0000256" key="1">
    <source>
        <dbReference type="SAM" id="Phobius"/>
    </source>
</evidence>
<keyword evidence="1" id="KW-0812">Transmembrane</keyword>
<accession>A0A239D905</accession>
<protein>
    <recommendedName>
        <fullName evidence="4">Adenylosuccinate synthetase</fullName>
    </recommendedName>
</protein>
<dbReference type="EMBL" id="FZNY01000010">
    <property type="protein sequence ID" value="SNS28779.1"/>
    <property type="molecule type" value="Genomic_DNA"/>
</dbReference>
<evidence type="ECO:0000313" key="3">
    <source>
        <dbReference type="Proteomes" id="UP000198379"/>
    </source>
</evidence>
<keyword evidence="3" id="KW-1185">Reference proteome</keyword>